<evidence type="ECO:0000256" key="1">
    <source>
        <dbReference type="SAM" id="MobiDB-lite"/>
    </source>
</evidence>
<feature type="compositionally biased region" description="Basic and acidic residues" evidence="1">
    <location>
        <begin position="163"/>
        <end position="173"/>
    </location>
</feature>
<sequence>MAAQNEETSPQNAATRAINEARADATMARRYLRRMMLQQGSVDAQAKVEAAEAAVALYDELKEHRSEAALEQRWEKSEIERLEDALGSTAMVPVASAGRTNNQKQKPRPAMHTVPAQDIISVIDTLCELAKTAGYGAPIETAQRDSGFQYSDILETGPPGSRDAPDIDKEGAE</sequence>
<dbReference type="RefSeq" id="WP_152156174.1">
    <property type="nucleotide sequence ID" value="NZ_QMDY01000003.1"/>
</dbReference>
<evidence type="ECO:0000313" key="3">
    <source>
        <dbReference type="Proteomes" id="UP000326207"/>
    </source>
</evidence>
<evidence type="ECO:0000313" key="2">
    <source>
        <dbReference type="EMBL" id="KAB7518794.1"/>
    </source>
</evidence>
<feature type="compositionally biased region" description="Polar residues" evidence="1">
    <location>
        <begin position="1"/>
        <end position="14"/>
    </location>
</feature>
<feature type="region of interest" description="Disordered" evidence="1">
    <location>
        <begin position="1"/>
        <end position="21"/>
    </location>
</feature>
<accession>A0A5N5UJ86</accession>
<feature type="region of interest" description="Disordered" evidence="1">
    <location>
        <begin position="140"/>
        <end position="173"/>
    </location>
</feature>
<proteinExistence type="predicted"/>
<gene>
    <name evidence="2" type="ORF">DP108_06405</name>
</gene>
<dbReference type="AlphaFoldDB" id="A0A5N5UJ86"/>
<name>A0A5N5UJ86_9EURY</name>
<dbReference type="EMBL" id="QMDY01000003">
    <property type="protein sequence ID" value="KAB7518794.1"/>
    <property type="molecule type" value="Genomic_DNA"/>
</dbReference>
<dbReference type="Proteomes" id="UP000326207">
    <property type="component" value="Unassembled WGS sequence"/>
</dbReference>
<organism evidence="2 3">
    <name type="scientific">Halosegnis rubeus</name>
    <dbReference type="NCBI Taxonomy" id="2212850"/>
    <lineage>
        <taxon>Archaea</taxon>
        <taxon>Methanobacteriati</taxon>
        <taxon>Methanobacteriota</taxon>
        <taxon>Stenosarchaea group</taxon>
        <taxon>Halobacteria</taxon>
        <taxon>Halobacteriales</taxon>
        <taxon>Natronomonadaceae</taxon>
        <taxon>Halosegnis</taxon>
    </lineage>
</organism>
<reference evidence="2 3" key="1">
    <citation type="submission" date="2019-10" db="EMBL/GenBank/DDBJ databases">
        <title>Unraveling microbial dark matter from salterns through culturing: the case of the genus Halosegnis.</title>
        <authorList>
            <person name="Duran-Viseras A."/>
            <person name="Andrei A.-S."/>
            <person name="Vera-Gargallo B."/>
            <person name="Ghai R."/>
            <person name="Sanchez-Porro C."/>
            <person name="Ventosa A."/>
        </authorList>
    </citation>
    <scope>NUCLEOTIDE SEQUENCE [LARGE SCALE GENOMIC DNA]</scope>
    <source>
        <strain evidence="2 3">F19-13</strain>
    </source>
</reference>
<comment type="caution">
    <text evidence="2">The sequence shown here is derived from an EMBL/GenBank/DDBJ whole genome shotgun (WGS) entry which is preliminary data.</text>
</comment>
<protein>
    <submittedName>
        <fullName evidence="2">Uncharacterized protein</fullName>
    </submittedName>
</protein>